<name>A0ABT2MG13_9MYCO</name>
<evidence type="ECO:0008006" key="3">
    <source>
        <dbReference type="Google" id="ProtNLM"/>
    </source>
</evidence>
<accession>A0ABT2MG13</accession>
<evidence type="ECO:0000313" key="2">
    <source>
        <dbReference type="Proteomes" id="UP001206639"/>
    </source>
</evidence>
<proteinExistence type="predicted"/>
<comment type="caution">
    <text evidence="1">The sequence shown here is derived from an EMBL/GenBank/DDBJ whole genome shotgun (WGS) entry which is preliminary data.</text>
</comment>
<reference evidence="2" key="1">
    <citation type="submission" date="2023-07" db="EMBL/GenBank/DDBJ databases">
        <authorList>
            <person name="Deng Y."/>
            <person name="Zhang Y.-Q."/>
        </authorList>
    </citation>
    <scope>NUCLEOTIDE SEQUENCE [LARGE SCALE GENOMIC DNA]</scope>
    <source>
        <strain evidence="2">CPCC 205710</strain>
    </source>
</reference>
<protein>
    <recommendedName>
        <fullName evidence="3">Carrier domain-containing protein</fullName>
    </recommendedName>
</protein>
<organism evidence="1 2">
    <name type="scientific">Mycobacterium deserti</name>
    <dbReference type="NCBI Taxonomy" id="2978347"/>
    <lineage>
        <taxon>Bacteria</taxon>
        <taxon>Bacillati</taxon>
        <taxon>Actinomycetota</taxon>
        <taxon>Actinomycetes</taxon>
        <taxon>Mycobacteriales</taxon>
        <taxon>Mycobacteriaceae</taxon>
        <taxon>Mycobacterium</taxon>
    </lineage>
</organism>
<sequence>MAVAWEQMRQRLLDRVFYSFEEDEVDASQDLLGDGYLDSLSVLVTLGIFDEELGEGVAVKAARVPDTTSMDALKNLYQRLRDGDASAH</sequence>
<keyword evidence="2" id="KW-1185">Reference proteome</keyword>
<gene>
    <name evidence="1" type="ORF">N4S67_21130</name>
</gene>
<evidence type="ECO:0000313" key="1">
    <source>
        <dbReference type="EMBL" id="MCT7660911.1"/>
    </source>
</evidence>
<dbReference type="InterPro" id="IPR036736">
    <property type="entry name" value="ACP-like_sf"/>
</dbReference>
<dbReference type="RefSeq" id="WP_260994978.1">
    <property type="nucleotide sequence ID" value="NZ_JAODWD010000005.1"/>
</dbReference>
<dbReference type="EMBL" id="JAODWD010000005">
    <property type="protein sequence ID" value="MCT7660911.1"/>
    <property type="molecule type" value="Genomic_DNA"/>
</dbReference>
<dbReference type="SUPFAM" id="SSF47336">
    <property type="entry name" value="ACP-like"/>
    <property type="match status" value="1"/>
</dbReference>
<dbReference type="Proteomes" id="UP001206639">
    <property type="component" value="Unassembled WGS sequence"/>
</dbReference>